<evidence type="ECO:0000313" key="1">
    <source>
        <dbReference type="EnsemblPlants" id="AVESA.00010b.r2.1AG0038360.1.CDS"/>
    </source>
</evidence>
<proteinExistence type="predicted"/>
<sequence length="210" mass="23406">MTRRFHISHGWLFSDTRVEKKPEREEAKDFLARCLIREPTERCTAAQLLEHPFLASTVVDVKSLTVERKWVSPKSTLDAAFWESESDADEADEELSHSSTAERIKSLVCPGSALPDWDSDEGWIDVLSAPTEPSDDVAVPAKEMADLDDAITGEEQIAEPGVLDITVDNSVLSVGEAGGDSFWPNSRHRFLESLVCHVNYDRFATEALMK</sequence>
<organism evidence="1 2">
    <name type="scientific">Avena sativa</name>
    <name type="common">Oat</name>
    <dbReference type="NCBI Taxonomy" id="4498"/>
    <lineage>
        <taxon>Eukaryota</taxon>
        <taxon>Viridiplantae</taxon>
        <taxon>Streptophyta</taxon>
        <taxon>Embryophyta</taxon>
        <taxon>Tracheophyta</taxon>
        <taxon>Spermatophyta</taxon>
        <taxon>Magnoliopsida</taxon>
        <taxon>Liliopsida</taxon>
        <taxon>Poales</taxon>
        <taxon>Poaceae</taxon>
        <taxon>BOP clade</taxon>
        <taxon>Pooideae</taxon>
        <taxon>Poodae</taxon>
        <taxon>Poeae</taxon>
        <taxon>Poeae Chloroplast Group 1 (Aveneae type)</taxon>
        <taxon>Aveninae</taxon>
        <taxon>Avena</taxon>
    </lineage>
</organism>
<keyword evidence="2" id="KW-1185">Reference proteome</keyword>
<reference evidence="1" key="1">
    <citation type="submission" date="2021-05" db="EMBL/GenBank/DDBJ databases">
        <authorList>
            <person name="Scholz U."/>
            <person name="Mascher M."/>
            <person name="Fiebig A."/>
        </authorList>
    </citation>
    <scope>NUCLEOTIDE SEQUENCE [LARGE SCALE GENOMIC DNA]</scope>
</reference>
<accession>A0ACD5TEA8</accession>
<dbReference type="Proteomes" id="UP001732700">
    <property type="component" value="Chromosome 1A"/>
</dbReference>
<reference evidence="1" key="2">
    <citation type="submission" date="2025-09" db="UniProtKB">
        <authorList>
            <consortium name="EnsemblPlants"/>
        </authorList>
    </citation>
    <scope>IDENTIFICATION</scope>
</reference>
<protein>
    <submittedName>
        <fullName evidence="1">Uncharacterized protein</fullName>
    </submittedName>
</protein>
<evidence type="ECO:0000313" key="2">
    <source>
        <dbReference type="Proteomes" id="UP001732700"/>
    </source>
</evidence>
<name>A0ACD5TEA8_AVESA</name>
<dbReference type="EnsemblPlants" id="AVESA.00010b.r2.1AG0038360.1">
    <property type="protein sequence ID" value="AVESA.00010b.r2.1AG0038360.1.CDS"/>
    <property type="gene ID" value="AVESA.00010b.r2.1AG0038360"/>
</dbReference>